<keyword evidence="4" id="KW-1185">Reference proteome</keyword>
<dbReference type="EMBL" id="MUMY01000007">
    <property type="protein sequence ID" value="ONM48970.1"/>
    <property type="molecule type" value="Genomic_DNA"/>
</dbReference>
<name>A0A1W0BKB4_9NOCA</name>
<feature type="coiled-coil region" evidence="1">
    <location>
        <begin position="67"/>
        <end position="94"/>
    </location>
</feature>
<reference evidence="3 4" key="1">
    <citation type="journal article" date="2016" name="Antonie Van Leeuwenhoek">
        <title>Nocardia donostiensis sp. nov., isolated from human respiratory specimens.</title>
        <authorList>
            <person name="Ercibengoa M."/>
            <person name="Bell M."/>
            <person name="Marimon J.M."/>
            <person name="Humrighouse B."/>
            <person name="Klenk H.P."/>
            <person name="Potter G."/>
            <person name="Perez-Trallero E."/>
        </authorList>
    </citation>
    <scope>NUCLEOTIDE SEQUENCE [LARGE SCALE GENOMIC DNA]</scope>
    <source>
        <strain evidence="3 4">X1655</strain>
    </source>
</reference>
<evidence type="ECO:0000256" key="1">
    <source>
        <dbReference type="SAM" id="Coils"/>
    </source>
</evidence>
<dbReference type="AlphaFoldDB" id="A0A1W0BKB4"/>
<accession>A0A1W0BKB4</accession>
<evidence type="ECO:0000313" key="3">
    <source>
        <dbReference type="EMBL" id="ONM48970.1"/>
    </source>
</evidence>
<organism evidence="3 4">
    <name type="scientific">Nocardia donostiensis</name>
    <dbReference type="NCBI Taxonomy" id="1538463"/>
    <lineage>
        <taxon>Bacteria</taxon>
        <taxon>Bacillati</taxon>
        <taxon>Actinomycetota</taxon>
        <taxon>Actinomycetes</taxon>
        <taxon>Mycobacteriales</taxon>
        <taxon>Nocardiaceae</taxon>
        <taxon>Nocardia</taxon>
    </lineage>
</organism>
<proteinExistence type="predicted"/>
<sequence length="94" mass="10563">MEIDRTTVPGAGVLHHLCSRSGARFALLVKADQARHLLAYRDGYDEPVVDIALELDEADQVAQLLQSRSVHERLADVHNRLAELERRLDHLTGK</sequence>
<dbReference type="RefSeq" id="WP_077116450.1">
    <property type="nucleotide sequence ID" value="NZ_LOKT01000005.1"/>
</dbReference>
<dbReference type="Proteomes" id="UP000188836">
    <property type="component" value="Unassembled WGS sequence"/>
</dbReference>
<dbReference type="OrthoDB" id="3540322at2"/>
<feature type="domain" description="Potassium/proton antiporter subunit KhtT-like N-terminal" evidence="2">
    <location>
        <begin position="1"/>
        <end position="68"/>
    </location>
</feature>
<protein>
    <recommendedName>
        <fullName evidence="2">Potassium/proton antiporter subunit KhtT-like N-terminal domain-containing protein</fullName>
    </recommendedName>
</protein>
<comment type="caution">
    <text evidence="3">The sequence shown here is derived from an EMBL/GenBank/DDBJ whole genome shotgun (WGS) entry which is preliminary data.</text>
</comment>
<dbReference type="InterPro" id="IPR058776">
    <property type="entry name" value="KhtT-like_N"/>
</dbReference>
<dbReference type="STRING" id="1538463.B0T36_09585"/>
<dbReference type="Pfam" id="PF25991">
    <property type="entry name" value="KhtT_N"/>
    <property type="match status" value="1"/>
</dbReference>
<keyword evidence="1" id="KW-0175">Coiled coil</keyword>
<gene>
    <name evidence="3" type="ORF">B0T46_10455</name>
</gene>
<evidence type="ECO:0000259" key="2">
    <source>
        <dbReference type="Pfam" id="PF25991"/>
    </source>
</evidence>
<evidence type="ECO:0000313" key="4">
    <source>
        <dbReference type="Proteomes" id="UP000188836"/>
    </source>
</evidence>